<sequence>MRYLAALLSLLTFLASPVVSAECLKDGDSITLTGKISRETFPGPPNYESIDDGDEPETCWVLTIQQPRCVVAESMENGSLYEVAKSTTRFQLAFEDQSVYAKEKGLVESSAIVKGELFAAHTGHHHTKALIAIKEIKPVPKSQQ</sequence>
<feature type="domain" description="DUF4431" evidence="2">
    <location>
        <begin position="91"/>
        <end position="136"/>
    </location>
</feature>
<keyword evidence="4" id="KW-1185">Reference proteome</keyword>
<dbReference type="Pfam" id="PF14485">
    <property type="entry name" value="DUF4431"/>
    <property type="match status" value="1"/>
</dbReference>
<evidence type="ECO:0000256" key="1">
    <source>
        <dbReference type="SAM" id="SignalP"/>
    </source>
</evidence>
<protein>
    <recommendedName>
        <fullName evidence="2">DUF4431 domain-containing protein</fullName>
    </recommendedName>
</protein>
<gene>
    <name evidence="3" type="ORF">GMST_07300</name>
</gene>
<evidence type="ECO:0000313" key="4">
    <source>
        <dbReference type="Proteomes" id="UP000556026"/>
    </source>
</evidence>
<keyword evidence="1" id="KW-0732">Signal</keyword>
<dbReference type="AlphaFoldDB" id="A0A6V8MEI2"/>
<dbReference type="RefSeq" id="WP_183353274.1">
    <property type="nucleotide sequence ID" value="NZ_BLXX01000002.1"/>
</dbReference>
<feature type="signal peptide" evidence="1">
    <location>
        <begin position="1"/>
        <end position="21"/>
    </location>
</feature>
<feature type="chain" id="PRO_5027727707" description="DUF4431 domain-containing protein" evidence="1">
    <location>
        <begin position="22"/>
        <end position="144"/>
    </location>
</feature>
<name>A0A6V8MEI2_9BACT</name>
<accession>A0A6V8MEI2</accession>
<organism evidence="3 4">
    <name type="scientific">Geomonas silvestris</name>
    <dbReference type="NCBI Taxonomy" id="2740184"/>
    <lineage>
        <taxon>Bacteria</taxon>
        <taxon>Pseudomonadati</taxon>
        <taxon>Thermodesulfobacteriota</taxon>
        <taxon>Desulfuromonadia</taxon>
        <taxon>Geobacterales</taxon>
        <taxon>Geobacteraceae</taxon>
        <taxon>Geomonas</taxon>
    </lineage>
</organism>
<comment type="caution">
    <text evidence="3">The sequence shown here is derived from an EMBL/GenBank/DDBJ whole genome shotgun (WGS) entry which is preliminary data.</text>
</comment>
<dbReference type="InterPro" id="IPR027826">
    <property type="entry name" value="DUF4431"/>
</dbReference>
<evidence type="ECO:0000313" key="3">
    <source>
        <dbReference type="EMBL" id="GFO58405.1"/>
    </source>
</evidence>
<proteinExistence type="predicted"/>
<reference evidence="4" key="1">
    <citation type="submission" date="2020-06" db="EMBL/GenBank/DDBJ databases">
        <title>Draft genomic sequence of Geomonas sp. Red330.</title>
        <authorList>
            <person name="Itoh H."/>
            <person name="Zhenxing X."/>
            <person name="Ushijima N."/>
            <person name="Masuda Y."/>
            <person name="Shiratori Y."/>
            <person name="Senoo K."/>
        </authorList>
    </citation>
    <scope>NUCLEOTIDE SEQUENCE [LARGE SCALE GENOMIC DNA]</scope>
    <source>
        <strain evidence="4">Red330</strain>
    </source>
</reference>
<dbReference type="EMBL" id="BLXX01000002">
    <property type="protein sequence ID" value="GFO58405.1"/>
    <property type="molecule type" value="Genomic_DNA"/>
</dbReference>
<dbReference type="Proteomes" id="UP000556026">
    <property type="component" value="Unassembled WGS sequence"/>
</dbReference>
<evidence type="ECO:0000259" key="2">
    <source>
        <dbReference type="Pfam" id="PF14485"/>
    </source>
</evidence>